<keyword evidence="4" id="KW-1185">Reference proteome</keyword>
<dbReference type="AlphaFoldDB" id="A0A5S9MZI0"/>
<dbReference type="Pfam" id="PF13464">
    <property type="entry name" value="RodZ_C"/>
    <property type="match status" value="1"/>
</dbReference>
<dbReference type="SMART" id="SM00530">
    <property type="entry name" value="HTH_XRE"/>
    <property type="match status" value="1"/>
</dbReference>
<proteinExistence type="predicted"/>
<feature type="domain" description="HTH cro/C1-type" evidence="2">
    <location>
        <begin position="12"/>
        <end position="72"/>
    </location>
</feature>
<evidence type="ECO:0000259" key="2">
    <source>
        <dbReference type="PROSITE" id="PS50943"/>
    </source>
</evidence>
<dbReference type="InterPro" id="IPR001387">
    <property type="entry name" value="Cro/C1-type_HTH"/>
</dbReference>
<dbReference type="Proteomes" id="UP000441399">
    <property type="component" value="Unassembled WGS sequence"/>
</dbReference>
<reference evidence="3 4" key="1">
    <citation type="submission" date="2019-11" db="EMBL/GenBank/DDBJ databases">
        <authorList>
            <person name="Holert J."/>
        </authorList>
    </citation>
    <scope>NUCLEOTIDE SEQUENCE [LARGE SCALE GENOMIC DNA]</scope>
    <source>
        <strain evidence="3">SB11_3</strain>
    </source>
</reference>
<name>A0A5S9MZI0_9GAMM</name>
<dbReference type="InterPro" id="IPR025194">
    <property type="entry name" value="RodZ-like_C"/>
</dbReference>
<sequence>MDVAVVPVNEQLKKARKKASWSQERVAETLNLTVSVVAHLENGEFDELPKGPFVTGYIRAYAGLFDLDADSLITVLHSEHSESAPLAPEDFQEPEMHNTKLSAGFEHKKYRTAYGIAAAVGMLVLLALYSLLQATPEAIGDTYEQHDAVMVKQALASLVRESTNLGASNTSDYTPSATVNTPQLLPAVASATVLPVKAHSGVEGTLAMRFSGDCWVEVKDADGELILASVKGADDVVQLEGDAPFHVTLGYAPAVMLSYNGKPVNIQSGRTNVARLVVGNT</sequence>
<dbReference type="GO" id="GO:0003677">
    <property type="term" value="F:DNA binding"/>
    <property type="evidence" value="ECO:0007669"/>
    <property type="project" value="InterPro"/>
</dbReference>
<keyword evidence="1" id="KW-0472">Membrane</keyword>
<dbReference type="InterPro" id="IPR010982">
    <property type="entry name" value="Lambda_DNA-bd_dom_sf"/>
</dbReference>
<evidence type="ECO:0000313" key="4">
    <source>
        <dbReference type="Proteomes" id="UP000441399"/>
    </source>
</evidence>
<dbReference type="Pfam" id="PF13413">
    <property type="entry name" value="HTH_25"/>
    <property type="match status" value="1"/>
</dbReference>
<feature type="transmembrane region" description="Helical" evidence="1">
    <location>
        <begin position="113"/>
        <end position="132"/>
    </location>
</feature>
<dbReference type="EMBL" id="CACSIO010000001">
    <property type="protein sequence ID" value="CAA0082959.1"/>
    <property type="molecule type" value="Genomic_DNA"/>
</dbReference>
<keyword evidence="1" id="KW-1133">Transmembrane helix</keyword>
<accession>A0A5S9MZI0</accession>
<dbReference type="SUPFAM" id="SSF47413">
    <property type="entry name" value="lambda repressor-like DNA-binding domains"/>
    <property type="match status" value="1"/>
</dbReference>
<evidence type="ECO:0000256" key="1">
    <source>
        <dbReference type="SAM" id="Phobius"/>
    </source>
</evidence>
<keyword evidence="1" id="KW-0812">Transmembrane</keyword>
<dbReference type="Gene3D" id="1.10.260.40">
    <property type="entry name" value="lambda repressor-like DNA-binding domains"/>
    <property type="match status" value="1"/>
</dbReference>
<dbReference type="OrthoDB" id="9790252at2"/>
<evidence type="ECO:0000313" key="3">
    <source>
        <dbReference type="EMBL" id="CAA0082959.1"/>
    </source>
</evidence>
<organism evidence="3 4">
    <name type="scientific">BD1-7 clade bacterium</name>
    <dbReference type="NCBI Taxonomy" id="2029982"/>
    <lineage>
        <taxon>Bacteria</taxon>
        <taxon>Pseudomonadati</taxon>
        <taxon>Pseudomonadota</taxon>
        <taxon>Gammaproteobacteria</taxon>
        <taxon>Cellvibrionales</taxon>
        <taxon>Spongiibacteraceae</taxon>
        <taxon>BD1-7 clade</taxon>
    </lineage>
</organism>
<gene>
    <name evidence="3" type="primary">rodZ</name>
    <name evidence="3" type="ORF">OPDIPICF_00476</name>
</gene>
<dbReference type="PROSITE" id="PS50943">
    <property type="entry name" value="HTH_CROC1"/>
    <property type="match status" value="1"/>
</dbReference>
<protein>
    <submittedName>
        <fullName evidence="3">Cytoskeleton protein RodZ</fullName>
    </submittedName>
</protein>
<dbReference type="InterPro" id="IPR050400">
    <property type="entry name" value="Bact_Cytoskel_RodZ"/>
</dbReference>
<dbReference type="PANTHER" id="PTHR34475">
    <property type="match status" value="1"/>
</dbReference>
<dbReference type="CDD" id="cd00093">
    <property type="entry name" value="HTH_XRE"/>
    <property type="match status" value="1"/>
</dbReference>
<dbReference type="PANTHER" id="PTHR34475:SF1">
    <property type="entry name" value="CYTOSKELETON PROTEIN RODZ"/>
    <property type="match status" value="1"/>
</dbReference>